<dbReference type="OMA" id="YPLWDNS"/>
<dbReference type="EMBL" id="PPUQ01000001">
    <property type="protein sequence ID" value="RDC41746.1"/>
    <property type="molecule type" value="Genomic_DNA"/>
</dbReference>
<dbReference type="InterPro" id="IPR010540">
    <property type="entry name" value="CmpB_TMEM229"/>
</dbReference>
<proteinExistence type="predicted"/>
<evidence type="ECO:0000313" key="2">
    <source>
        <dbReference type="EMBL" id="MVN33351.1"/>
    </source>
</evidence>
<dbReference type="Proteomes" id="UP000253915">
    <property type="component" value="Unassembled WGS sequence"/>
</dbReference>
<name>A0A369N8C5_EGGLN</name>
<dbReference type="Proteomes" id="UP000436429">
    <property type="component" value="Unassembled WGS sequence"/>
</dbReference>
<dbReference type="RefSeq" id="WP_009304411.1">
    <property type="nucleotide sequence ID" value="NZ_AP031442.1"/>
</dbReference>
<dbReference type="EMBL" id="WPOM01000016">
    <property type="protein sequence ID" value="MVN33351.1"/>
    <property type="molecule type" value="Genomic_DNA"/>
</dbReference>
<comment type="caution">
    <text evidence="3">The sequence shown here is derived from an EMBL/GenBank/DDBJ whole genome shotgun (WGS) entry which is preliminary data.</text>
</comment>
<evidence type="ECO:0000313" key="4">
    <source>
        <dbReference type="EMBL" id="RDC41746.1"/>
    </source>
</evidence>
<feature type="transmembrane region" description="Helical" evidence="1">
    <location>
        <begin position="141"/>
        <end position="167"/>
    </location>
</feature>
<evidence type="ECO:0000313" key="3">
    <source>
        <dbReference type="EMBL" id="RDB80682.1"/>
    </source>
</evidence>
<dbReference type="Proteomes" id="UP000253752">
    <property type="component" value="Unassembled WGS sequence"/>
</dbReference>
<feature type="transmembrane region" description="Helical" evidence="1">
    <location>
        <begin position="20"/>
        <end position="38"/>
    </location>
</feature>
<evidence type="ECO:0000256" key="1">
    <source>
        <dbReference type="SAM" id="Phobius"/>
    </source>
</evidence>
<gene>
    <name evidence="4" type="ORF">C1853_01465</name>
    <name evidence="3" type="ORF">C1872_03720</name>
    <name evidence="2" type="ORF">GO726_09250</name>
</gene>
<feature type="transmembrane region" description="Helical" evidence="1">
    <location>
        <begin position="101"/>
        <end position="121"/>
    </location>
</feature>
<evidence type="ECO:0000313" key="5">
    <source>
        <dbReference type="Proteomes" id="UP000253752"/>
    </source>
</evidence>
<dbReference type="Pfam" id="PF06541">
    <property type="entry name" value="ABC_trans_CmpB"/>
    <property type="match status" value="1"/>
</dbReference>
<accession>A0A369N8C5</accession>
<keyword evidence="1" id="KW-0472">Membrane</keyword>
<feature type="transmembrane region" description="Helical" evidence="1">
    <location>
        <begin position="179"/>
        <end position="199"/>
    </location>
</feature>
<dbReference type="AlphaFoldDB" id="A0A369N8C5"/>
<organism evidence="3 5">
    <name type="scientific">Eggerthella lenta</name>
    <name type="common">Eubacterium lentum</name>
    <dbReference type="NCBI Taxonomy" id="84112"/>
    <lineage>
        <taxon>Bacteria</taxon>
        <taxon>Bacillati</taxon>
        <taxon>Actinomycetota</taxon>
        <taxon>Coriobacteriia</taxon>
        <taxon>Eggerthellales</taxon>
        <taxon>Eggerthellaceae</taxon>
        <taxon>Eggerthella</taxon>
    </lineage>
</organism>
<keyword evidence="1" id="KW-0812">Transmembrane</keyword>
<dbReference type="EMBL" id="PPTX01000004">
    <property type="protein sequence ID" value="RDB80682.1"/>
    <property type="molecule type" value="Genomic_DNA"/>
</dbReference>
<feature type="transmembrane region" description="Helical" evidence="1">
    <location>
        <begin position="66"/>
        <end position="89"/>
    </location>
</feature>
<evidence type="ECO:0000313" key="7">
    <source>
        <dbReference type="Proteomes" id="UP000436429"/>
    </source>
</evidence>
<evidence type="ECO:0000313" key="6">
    <source>
        <dbReference type="Proteomes" id="UP000253915"/>
    </source>
</evidence>
<reference evidence="5 6" key="1">
    <citation type="journal article" date="2018" name="Elife">
        <title>Discovery and characterization of a prevalent human gut bacterial enzyme sufficient for the inactivation of a family of plant toxins.</title>
        <authorList>
            <person name="Koppel N."/>
            <person name="Bisanz J.E."/>
            <person name="Pandelia M.E."/>
            <person name="Turnbaugh P.J."/>
            <person name="Balskus E.P."/>
        </authorList>
    </citation>
    <scope>NUCLEOTIDE SEQUENCE [LARGE SCALE GENOMIC DNA]</scope>
    <source>
        <strain evidence="4 6">16A</strain>
        <strain evidence="3 5">MR1 #12</strain>
    </source>
</reference>
<reference evidence="2 7" key="2">
    <citation type="submission" date="2019-11" db="EMBL/GenBank/DDBJ databases">
        <title>Whole genome shotgun sequencing (WGS) data from Adlercreutzia equolifaciens ResAG-91, Eggerthella lenta MRI-F36, MRI-F37, MRI-F40, ResAG-49, ResAG-88, ResAG-121, ResAG-145, and Gordonibacter sp. ResAG-5, ResAG-26, ResAG-43, ResAG-50, ResAG-59.</title>
        <authorList>
            <person name="Stoll D.A."/>
            <person name="Danylec N."/>
            <person name="Franz C.M.A.P."/>
            <person name="Huch M."/>
        </authorList>
    </citation>
    <scope>NUCLEOTIDE SEQUENCE [LARGE SCALE GENOMIC DNA]</scope>
    <source>
        <strain evidence="2 7">ResAG-88</strain>
    </source>
</reference>
<keyword evidence="1" id="KW-1133">Transmembrane helix</keyword>
<protein>
    <submittedName>
        <fullName evidence="3">Uncharacterized protein</fullName>
    </submittedName>
</protein>
<sequence length="200" mass="22228">MPILSKEDERYGYEPGSFAFWRNLAVYFCVFSVLGHWMEIVYCSFMNVFGIVDADSLVWDDPMYPFLVYGVGVVVCALVLMPLKTALVARRATLVSAGIQFFAVTVVVCMLMELAMGFMLNQPNAAGEYPLWDNSQLPFNILGQAWLVNDLALAAVAMLYTWIVYPLCQKALGKLPLRVMNLLAAVVVIGFVVLCAVKFA</sequence>